<name>A0A7S4FDH1_9EUGL</name>
<sequence>MGRGQLSFNTPPPFVWSKCSPFHQEFRYGTATSTTTGGGPFIYPGSPISWWPQWQSHWFHESEEAAAEGGGARQRTPGTRHKDSKQSPHPCPLTQEVFGVQLNTTTSATVKARVGLEE</sequence>
<organism evidence="2">
    <name type="scientific">Eutreptiella gymnastica</name>
    <dbReference type="NCBI Taxonomy" id="73025"/>
    <lineage>
        <taxon>Eukaryota</taxon>
        <taxon>Discoba</taxon>
        <taxon>Euglenozoa</taxon>
        <taxon>Euglenida</taxon>
        <taxon>Spirocuta</taxon>
        <taxon>Euglenophyceae</taxon>
        <taxon>Eutreptiales</taxon>
        <taxon>Eutreptiaceae</taxon>
        <taxon>Eutreptiella</taxon>
    </lineage>
</organism>
<protein>
    <submittedName>
        <fullName evidence="2">Uncharacterized protein</fullName>
    </submittedName>
</protein>
<accession>A0A7S4FDH1</accession>
<feature type="region of interest" description="Disordered" evidence="1">
    <location>
        <begin position="61"/>
        <end position="93"/>
    </location>
</feature>
<gene>
    <name evidence="2" type="ORF">EGYM00163_LOCUS750</name>
</gene>
<proteinExistence type="predicted"/>
<dbReference type="EMBL" id="HBJA01002443">
    <property type="protein sequence ID" value="CAE0789637.1"/>
    <property type="molecule type" value="Transcribed_RNA"/>
</dbReference>
<evidence type="ECO:0000256" key="1">
    <source>
        <dbReference type="SAM" id="MobiDB-lite"/>
    </source>
</evidence>
<evidence type="ECO:0000313" key="2">
    <source>
        <dbReference type="EMBL" id="CAE0789637.1"/>
    </source>
</evidence>
<reference evidence="2" key="1">
    <citation type="submission" date="2021-01" db="EMBL/GenBank/DDBJ databases">
        <authorList>
            <person name="Corre E."/>
            <person name="Pelletier E."/>
            <person name="Niang G."/>
            <person name="Scheremetjew M."/>
            <person name="Finn R."/>
            <person name="Kale V."/>
            <person name="Holt S."/>
            <person name="Cochrane G."/>
            <person name="Meng A."/>
            <person name="Brown T."/>
            <person name="Cohen L."/>
        </authorList>
    </citation>
    <scope>NUCLEOTIDE SEQUENCE</scope>
    <source>
        <strain evidence="2">CCMP1594</strain>
    </source>
</reference>
<dbReference type="AlphaFoldDB" id="A0A7S4FDH1"/>